<name>A0A443SSG8_9ACAR</name>
<reference evidence="9 10" key="1">
    <citation type="journal article" date="2018" name="Gigascience">
        <title>Genomes of trombidid mites reveal novel predicted allergens and laterally-transferred genes associated with secondary metabolism.</title>
        <authorList>
            <person name="Dong X."/>
            <person name="Chaisiri K."/>
            <person name="Xia D."/>
            <person name="Armstrong S.D."/>
            <person name="Fang Y."/>
            <person name="Donnelly M.J."/>
            <person name="Kadowaki T."/>
            <person name="McGarry J.W."/>
            <person name="Darby A.C."/>
            <person name="Makepeace B.L."/>
        </authorList>
    </citation>
    <scope>NUCLEOTIDE SEQUENCE [LARGE SCALE GENOMIC DNA]</scope>
    <source>
        <strain evidence="9">UoL-UT</strain>
    </source>
</reference>
<dbReference type="Gene3D" id="3.90.1420.10">
    <property type="entry name" value="Rubisco LSMT, substrate-binding domain"/>
    <property type="match status" value="1"/>
</dbReference>
<evidence type="ECO:0000259" key="8">
    <source>
        <dbReference type="PROSITE" id="PS50280"/>
    </source>
</evidence>
<dbReference type="GO" id="GO:0005737">
    <property type="term" value="C:cytoplasm"/>
    <property type="evidence" value="ECO:0007669"/>
    <property type="project" value="UniProtKB-SubCell"/>
</dbReference>
<keyword evidence="6" id="KW-0009">Actin-binding</keyword>
<gene>
    <name evidence="9" type="ORF">B4U80_11294</name>
</gene>
<comment type="catalytic activity">
    <reaction evidence="7">
        <text>L-histidyl-[protein] + S-adenosyl-L-methionine = N(tele)-methyl-L-histidyl-[protein] + S-adenosyl-L-homocysteine + H(+)</text>
        <dbReference type="Rhea" id="RHEA:19369"/>
        <dbReference type="Rhea" id="RHEA-COMP:9745"/>
        <dbReference type="Rhea" id="RHEA-COMP:11600"/>
        <dbReference type="ChEBI" id="CHEBI:15378"/>
        <dbReference type="ChEBI" id="CHEBI:16367"/>
        <dbReference type="ChEBI" id="CHEBI:29979"/>
        <dbReference type="ChEBI" id="CHEBI:57856"/>
        <dbReference type="ChEBI" id="CHEBI:59789"/>
        <dbReference type="EC" id="2.1.1.85"/>
    </reaction>
</comment>
<dbReference type="InterPro" id="IPR044428">
    <property type="entry name" value="SETD3_SET"/>
</dbReference>
<comment type="caution">
    <text evidence="9">The sequence shown here is derived from an EMBL/GenBank/DDBJ whole genome shotgun (WGS) entry which is preliminary data.</text>
</comment>
<keyword evidence="4 7" id="KW-0808">Transferase</keyword>
<organism evidence="9 10">
    <name type="scientific">Leptotrombidium deliense</name>
    <dbReference type="NCBI Taxonomy" id="299467"/>
    <lineage>
        <taxon>Eukaryota</taxon>
        <taxon>Metazoa</taxon>
        <taxon>Ecdysozoa</taxon>
        <taxon>Arthropoda</taxon>
        <taxon>Chelicerata</taxon>
        <taxon>Arachnida</taxon>
        <taxon>Acari</taxon>
        <taxon>Acariformes</taxon>
        <taxon>Trombidiformes</taxon>
        <taxon>Prostigmata</taxon>
        <taxon>Anystina</taxon>
        <taxon>Parasitengona</taxon>
        <taxon>Trombiculoidea</taxon>
        <taxon>Trombiculidae</taxon>
        <taxon>Leptotrombidium</taxon>
    </lineage>
</organism>
<dbReference type="PROSITE" id="PS51565">
    <property type="entry name" value="SAM_MT85_SETD3"/>
    <property type="match status" value="1"/>
</dbReference>
<dbReference type="PROSITE" id="PS50280">
    <property type="entry name" value="SET"/>
    <property type="match status" value="1"/>
</dbReference>
<dbReference type="InterPro" id="IPR036464">
    <property type="entry name" value="Rubisco_LSMT_subst-bd_sf"/>
</dbReference>
<dbReference type="InterPro" id="IPR046341">
    <property type="entry name" value="SET_dom_sf"/>
</dbReference>
<dbReference type="PANTHER" id="PTHR13271">
    <property type="entry name" value="UNCHARACTERIZED PUTATIVE METHYLTRANSFERASE"/>
    <property type="match status" value="1"/>
</dbReference>
<dbReference type="OrthoDB" id="6410874at2759"/>
<evidence type="ECO:0000256" key="7">
    <source>
        <dbReference type="PROSITE-ProRule" id="PRU00898"/>
    </source>
</evidence>
<accession>A0A443SSG8</accession>
<dbReference type="VEuPathDB" id="VectorBase:LDEU001567"/>
<feature type="domain" description="SET" evidence="8">
    <location>
        <begin position="89"/>
        <end position="312"/>
    </location>
</feature>
<dbReference type="GO" id="GO:0016279">
    <property type="term" value="F:protein-lysine N-methyltransferase activity"/>
    <property type="evidence" value="ECO:0007669"/>
    <property type="project" value="TreeGrafter"/>
</dbReference>
<dbReference type="Gene3D" id="3.90.1410.10">
    <property type="entry name" value="set domain protein methyltransferase, domain 1"/>
    <property type="match status" value="1"/>
</dbReference>
<dbReference type="Pfam" id="PF09273">
    <property type="entry name" value="Rubis-subs-bind"/>
    <property type="match status" value="1"/>
</dbReference>
<protein>
    <recommendedName>
        <fullName evidence="7">protein-histidine N-methyltransferase</fullName>
        <ecNumber evidence="7">2.1.1.85</ecNumber>
    </recommendedName>
</protein>
<evidence type="ECO:0000313" key="10">
    <source>
        <dbReference type="Proteomes" id="UP000288716"/>
    </source>
</evidence>
<dbReference type="STRING" id="299467.A0A443SSG8"/>
<keyword evidence="10" id="KW-1185">Reference proteome</keyword>
<dbReference type="InterPro" id="IPR001214">
    <property type="entry name" value="SET_dom"/>
</dbReference>
<evidence type="ECO:0000256" key="6">
    <source>
        <dbReference type="ARBA" id="ARBA00023203"/>
    </source>
</evidence>
<dbReference type="GO" id="GO:0003779">
    <property type="term" value="F:actin binding"/>
    <property type="evidence" value="ECO:0007669"/>
    <property type="project" value="UniProtKB-KW"/>
</dbReference>
<dbReference type="GO" id="GO:0018064">
    <property type="term" value="F:protein-L-histidine N-tele-methyltransferase activity"/>
    <property type="evidence" value="ECO:0007669"/>
    <property type="project" value="UniProtKB-EC"/>
</dbReference>
<comment type="similarity">
    <text evidence="7">Belongs to the class V-like SAM-binding methyltransferase superfamily. SETD3 actin-histidine methyltransferase family.</text>
</comment>
<evidence type="ECO:0000313" key="9">
    <source>
        <dbReference type="EMBL" id="RWS30473.1"/>
    </source>
</evidence>
<keyword evidence="3 7" id="KW-0489">Methyltransferase</keyword>
<evidence type="ECO:0000256" key="4">
    <source>
        <dbReference type="ARBA" id="ARBA00022679"/>
    </source>
</evidence>
<dbReference type="Pfam" id="PF00856">
    <property type="entry name" value="SET"/>
    <property type="match status" value="1"/>
</dbReference>
<keyword evidence="5 7" id="KW-0949">S-adenosyl-L-methionine</keyword>
<dbReference type="EC" id="2.1.1.85" evidence="7"/>
<dbReference type="SUPFAM" id="SSF82199">
    <property type="entry name" value="SET domain"/>
    <property type="match status" value="1"/>
</dbReference>
<dbReference type="CDD" id="cd19176">
    <property type="entry name" value="SET_SETD3"/>
    <property type="match status" value="1"/>
</dbReference>
<evidence type="ECO:0000256" key="3">
    <source>
        <dbReference type="ARBA" id="ARBA00022603"/>
    </source>
</evidence>
<dbReference type="AlphaFoldDB" id="A0A443SSG8"/>
<evidence type="ECO:0000256" key="2">
    <source>
        <dbReference type="ARBA" id="ARBA00022490"/>
    </source>
</evidence>
<sequence length="465" mass="53533">MAKARKNKTHNLKRIQCLVDELLDKCLHFATNEKPTNSVSSILDEHRQLYEIIERLIELEKDVGTALPDREAHFDSFIDWCKNNGIDCSNIEVFKCDGDNEYGLKTRVDINENDLLLVIPRKLILSTETAFNDNCYATFAKVDPILQSMPNVLLSMHIIEEYCKGDSFWKPYLSICPSHYSTPLYYTHEQMKLLKGSTALQEAVKLCRNIFRQYAYFWKQLHTPSSAASKLSMKNVFTFNLYRWGISTAMTRQNFVPSTDGSTMINALIPLWDLCNHKSGKQSTDYCNERGAIVCYAMQHFSSGDQITIFYGNRSNAEFLIHNGFVADDNENDFIYINLGISKNDPLFALKSQLCKQVNVPVADKFILKAKNRAMDKNLLAFLRIFHMNQNELESLIDNSDQLFATESEKYKHLQNRIDLFMSTRCDLLITSYDNPNNVLQTQISGNIIKLISFEKNILESYVLK</sequence>
<dbReference type="InterPro" id="IPR015353">
    <property type="entry name" value="Rubisco_LSMT_subst-bd"/>
</dbReference>
<keyword evidence="2" id="KW-0963">Cytoplasm</keyword>
<dbReference type="InterPro" id="IPR050600">
    <property type="entry name" value="SETD3_SETD6_MTase"/>
</dbReference>
<dbReference type="InterPro" id="IPR025785">
    <property type="entry name" value="SETD3"/>
</dbReference>
<proteinExistence type="inferred from homology"/>
<dbReference type="PANTHER" id="PTHR13271:SF47">
    <property type="entry name" value="ACTIN-HISTIDINE N-METHYLTRANSFERASE"/>
    <property type="match status" value="1"/>
</dbReference>
<comment type="subcellular location">
    <subcellularLocation>
        <location evidence="1">Cytoplasm</location>
    </subcellularLocation>
</comment>
<dbReference type="GO" id="GO:0032259">
    <property type="term" value="P:methylation"/>
    <property type="evidence" value="ECO:0007669"/>
    <property type="project" value="UniProtKB-KW"/>
</dbReference>
<dbReference type="Proteomes" id="UP000288716">
    <property type="component" value="Unassembled WGS sequence"/>
</dbReference>
<evidence type="ECO:0000256" key="5">
    <source>
        <dbReference type="ARBA" id="ARBA00022691"/>
    </source>
</evidence>
<dbReference type="EMBL" id="NCKV01000489">
    <property type="protein sequence ID" value="RWS30473.1"/>
    <property type="molecule type" value="Genomic_DNA"/>
</dbReference>
<evidence type="ECO:0000256" key="1">
    <source>
        <dbReference type="ARBA" id="ARBA00004496"/>
    </source>
</evidence>